<organism evidence="1 2">
    <name type="scientific">Coemansia guatemalensis</name>
    <dbReference type="NCBI Taxonomy" id="2761395"/>
    <lineage>
        <taxon>Eukaryota</taxon>
        <taxon>Fungi</taxon>
        <taxon>Fungi incertae sedis</taxon>
        <taxon>Zoopagomycota</taxon>
        <taxon>Kickxellomycotina</taxon>
        <taxon>Kickxellomycetes</taxon>
        <taxon>Kickxellales</taxon>
        <taxon>Kickxellaceae</taxon>
        <taxon>Coemansia</taxon>
    </lineage>
</organism>
<protein>
    <submittedName>
        <fullName evidence="1">Uncharacterized protein</fullName>
    </submittedName>
</protein>
<proteinExistence type="predicted"/>
<evidence type="ECO:0000313" key="2">
    <source>
        <dbReference type="Proteomes" id="UP001140094"/>
    </source>
</evidence>
<dbReference type="AlphaFoldDB" id="A0A9W8HXP5"/>
<evidence type="ECO:0000313" key="1">
    <source>
        <dbReference type="EMBL" id="KAJ2801490.1"/>
    </source>
</evidence>
<reference evidence="1" key="1">
    <citation type="submission" date="2022-07" db="EMBL/GenBank/DDBJ databases">
        <title>Phylogenomic reconstructions and comparative analyses of Kickxellomycotina fungi.</title>
        <authorList>
            <person name="Reynolds N.K."/>
            <person name="Stajich J.E."/>
            <person name="Barry K."/>
            <person name="Grigoriev I.V."/>
            <person name="Crous P."/>
            <person name="Smith M.E."/>
        </authorList>
    </citation>
    <scope>NUCLEOTIDE SEQUENCE</scope>
    <source>
        <strain evidence="1">NRRL 1565</strain>
    </source>
</reference>
<dbReference type="OrthoDB" id="1926878at2759"/>
<keyword evidence="2" id="KW-1185">Reference proteome</keyword>
<name>A0A9W8HXP5_9FUNG</name>
<sequence length="73" mass="7855">MFAPVTRSEFFDLVGMMETQGVVAVDSSKAGRRGRRSTISVSDAADDRMVRLVVDEADVRRALTATAALAPLL</sequence>
<comment type="caution">
    <text evidence="1">The sequence shown here is derived from an EMBL/GenBank/DDBJ whole genome shotgun (WGS) entry which is preliminary data.</text>
</comment>
<dbReference type="Proteomes" id="UP001140094">
    <property type="component" value="Unassembled WGS sequence"/>
</dbReference>
<gene>
    <name evidence="1" type="ORF">H4R20_003646</name>
</gene>
<dbReference type="EMBL" id="JANBUO010000802">
    <property type="protein sequence ID" value="KAJ2801490.1"/>
    <property type="molecule type" value="Genomic_DNA"/>
</dbReference>
<accession>A0A9W8HXP5</accession>